<name>A0A096LR10_POEFO</name>
<accession>A0A096LR10</accession>
<protein>
    <submittedName>
        <fullName evidence="3">ELAV like neuron-specific RNA binding protein 4</fullName>
    </submittedName>
</protein>
<evidence type="ECO:0000259" key="2">
    <source>
        <dbReference type="Pfam" id="PF00076"/>
    </source>
</evidence>
<feature type="compositionally biased region" description="Polar residues" evidence="1">
    <location>
        <begin position="78"/>
        <end position="89"/>
    </location>
</feature>
<dbReference type="Proteomes" id="UP000028760">
    <property type="component" value="Unassembled WGS sequence"/>
</dbReference>
<dbReference type="GeneTree" id="ENSGT00940000157399"/>
<dbReference type="Gene3D" id="3.30.70.330">
    <property type="match status" value="1"/>
</dbReference>
<dbReference type="SUPFAM" id="SSF54928">
    <property type="entry name" value="RNA-binding domain, RBD"/>
    <property type="match status" value="1"/>
</dbReference>
<reference evidence="3" key="3">
    <citation type="submission" date="2025-09" db="UniProtKB">
        <authorList>
            <consortium name="Ensembl"/>
        </authorList>
    </citation>
    <scope>IDENTIFICATION</scope>
</reference>
<sequence length="166" mass="18155">MFEISRTLNAALLSNEGSTETQWRQAELPQLQGWAEKGLLTQPKMIISNMEAPVTNGPSGGGNTANGPTTNSRGCPSPMQTGPTNDDSKTNLIVNYLPQNMTQEEFRSLFGSIGEIESCKLVRDKITGMKGVLAASHMMEDCLFYAFRFISNRKSPGNFGIFQLSL</sequence>
<dbReference type="InterPro" id="IPR012677">
    <property type="entry name" value="Nucleotide-bd_a/b_plait_sf"/>
</dbReference>
<evidence type="ECO:0000313" key="4">
    <source>
        <dbReference type="Proteomes" id="UP000028760"/>
    </source>
</evidence>
<keyword evidence="4" id="KW-1185">Reference proteome</keyword>
<dbReference type="Pfam" id="PF00076">
    <property type="entry name" value="RRM_1"/>
    <property type="match status" value="1"/>
</dbReference>
<organism evidence="3 4">
    <name type="scientific">Poecilia formosa</name>
    <name type="common">Amazon molly</name>
    <name type="synonym">Limia formosa</name>
    <dbReference type="NCBI Taxonomy" id="48698"/>
    <lineage>
        <taxon>Eukaryota</taxon>
        <taxon>Metazoa</taxon>
        <taxon>Chordata</taxon>
        <taxon>Craniata</taxon>
        <taxon>Vertebrata</taxon>
        <taxon>Euteleostomi</taxon>
        <taxon>Actinopterygii</taxon>
        <taxon>Neopterygii</taxon>
        <taxon>Teleostei</taxon>
        <taxon>Neoteleostei</taxon>
        <taxon>Acanthomorphata</taxon>
        <taxon>Ovalentaria</taxon>
        <taxon>Atherinomorphae</taxon>
        <taxon>Cyprinodontiformes</taxon>
        <taxon>Poeciliidae</taxon>
        <taxon>Poeciliinae</taxon>
        <taxon>Poecilia</taxon>
    </lineage>
</organism>
<dbReference type="EMBL" id="AYCK01005030">
    <property type="status" value="NOT_ANNOTATED_CDS"/>
    <property type="molecule type" value="Genomic_DNA"/>
</dbReference>
<dbReference type="Ensembl" id="ENSPFOT00000025306.1">
    <property type="protein sequence ID" value="ENSPFOP00000021601.1"/>
    <property type="gene ID" value="ENSPFOG00000004811.2"/>
</dbReference>
<dbReference type="AlphaFoldDB" id="A0A096LR10"/>
<proteinExistence type="predicted"/>
<dbReference type="GO" id="GO:0003723">
    <property type="term" value="F:RNA binding"/>
    <property type="evidence" value="ECO:0007669"/>
    <property type="project" value="InterPro"/>
</dbReference>
<reference evidence="3" key="2">
    <citation type="submission" date="2025-08" db="UniProtKB">
        <authorList>
            <consortium name="Ensembl"/>
        </authorList>
    </citation>
    <scope>IDENTIFICATION</scope>
</reference>
<dbReference type="InterPro" id="IPR035979">
    <property type="entry name" value="RBD_domain_sf"/>
</dbReference>
<evidence type="ECO:0000313" key="3">
    <source>
        <dbReference type="Ensembl" id="ENSPFOP00000021601.1"/>
    </source>
</evidence>
<feature type="region of interest" description="Disordered" evidence="1">
    <location>
        <begin position="51"/>
        <end position="89"/>
    </location>
</feature>
<reference evidence="4" key="1">
    <citation type="submission" date="2013-10" db="EMBL/GenBank/DDBJ databases">
        <authorList>
            <person name="Schartl M."/>
            <person name="Warren W."/>
        </authorList>
    </citation>
    <scope>NUCLEOTIDE SEQUENCE [LARGE SCALE GENOMIC DNA]</scope>
    <source>
        <strain evidence="4">female</strain>
    </source>
</reference>
<dbReference type="InterPro" id="IPR000504">
    <property type="entry name" value="RRM_dom"/>
</dbReference>
<feature type="domain" description="RRM" evidence="2">
    <location>
        <begin position="92"/>
        <end position="128"/>
    </location>
</feature>
<evidence type="ECO:0000256" key="1">
    <source>
        <dbReference type="SAM" id="MobiDB-lite"/>
    </source>
</evidence>